<protein>
    <submittedName>
        <fullName evidence="1">Uncharacterized protein</fullName>
    </submittedName>
</protein>
<evidence type="ECO:0000313" key="1">
    <source>
        <dbReference type="EMBL" id="KAJ9678455.1"/>
    </source>
</evidence>
<gene>
    <name evidence="1" type="ORF">PVL29_020597</name>
</gene>
<dbReference type="PANTHER" id="PTHR21234:SF43">
    <property type="entry name" value="OS06G0112100 PROTEIN"/>
    <property type="match status" value="1"/>
</dbReference>
<dbReference type="GO" id="GO:0003824">
    <property type="term" value="F:catalytic activity"/>
    <property type="evidence" value="ECO:0007669"/>
    <property type="project" value="InterPro"/>
</dbReference>
<dbReference type="EMBL" id="JARBHA010000016">
    <property type="protein sequence ID" value="KAJ9678455.1"/>
    <property type="molecule type" value="Genomic_DNA"/>
</dbReference>
<dbReference type="AlphaFoldDB" id="A0AA38YXK9"/>
<sequence length="249" mass="27277">MIGGRGGVVGGWRWGLHHLHGVVQRVNDRNGPFVGLLMTSPTEEIALQVSGLFVPSSDFPLHELAGRRLNIGKIKGVDVIYVMSGEQMKGALSKLKFEDYNLPIKGEKLLAELKFTLVQLYTTRWPKQELFCLEIDPNDMNKQQTPRLRGSSAHIFVDNAAYNEFLFKTLNISTVDEESATIVMVKQVIYSGTSMSNGVPSVVFRGISDTAGMGGTLSSSSFSLAAINAVRVVVEFIGLLGREGKVHDH</sequence>
<dbReference type="Gene3D" id="3.40.50.1580">
    <property type="entry name" value="Nucleoside phosphorylase domain"/>
    <property type="match status" value="1"/>
</dbReference>
<reference evidence="1 2" key="1">
    <citation type="journal article" date="2023" name="BMC Biotechnol.">
        <title>Vitis rotundifolia cv Carlos genome sequencing.</title>
        <authorList>
            <person name="Huff M."/>
            <person name="Hulse-Kemp A."/>
            <person name="Scheffler B."/>
            <person name="Youngblood R."/>
            <person name="Simpson S."/>
            <person name="Babiker E."/>
            <person name="Staton M."/>
        </authorList>
    </citation>
    <scope>NUCLEOTIDE SEQUENCE [LARGE SCALE GENOMIC DNA]</scope>
    <source>
        <tissue evidence="1">Leaf</tissue>
    </source>
</reference>
<dbReference type="Proteomes" id="UP001168098">
    <property type="component" value="Unassembled WGS sequence"/>
</dbReference>
<dbReference type="PANTHER" id="PTHR21234">
    <property type="entry name" value="PURINE NUCLEOSIDE PHOSPHORYLASE"/>
    <property type="match status" value="1"/>
</dbReference>
<organism evidence="1 2">
    <name type="scientific">Vitis rotundifolia</name>
    <name type="common">Muscadine grape</name>
    <dbReference type="NCBI Taxonomy" id="103349"/>
    <lineage>
        <taxon>Eukaryota</taxon>
        <taxon>Viridiplantae</taxon>
        <taxon>Streptophyta</taxon>
        <taxon>Embryophyta</taxon>
        <taxon>Tracheophyta</taxon>
        <taxon>Spermatophyta</taxon>
        <taxon>Magnoliopsida</taxon>
        <taxon>eudicotyledons</taxon>
        <taxon>Gunneridae</taxon>
        <taxon>Pentapetalae</taxon>
        <taxon>rosids</taxon>
        <taxon>Vitales</taxon>
        <taxon>Vitaceae</taxon>
        <taxon>Viteae</taxon>
        <taxon>Vitis</taxon>
    </lineage>
</organism>
<evidence type="ECO:0000313" key="2">
    <source>
        <dbReference type="Proteomes" id="UP001168098"/>
    </source>
</evidence>
<accession>A0AA38YXK9</accession>
<keyword evidence="2" id="KW-1185">Reference proteome</keyword>
<dbReference type="InterPro" id="IPR035994">
    <property type="entry name" value="Nucleoside_phosphorylase_sf"/>
</dbReference>
<dbReference type="GO" id="GO:0009116">
    <property type="term" value="P:nucleoside metabolic process"/>
    <property type="evidence" value="ECO:0007669"/>
    <property type="project" value="InterPro"/>
</dbReference>
<name>A0AA38YXK9_VITRO</name>
<proteinExistence type="predicted"/>
<comment type="caution">
    <text evidence="1">The sequence shown here is derived from an EMBL/GenBank/DDBJ whole genome shotgun (WGS) entry which is preliminary data.</text>
</comment>
<dbReference type="SUPFAM" id="SSF53167">
    <property type="entry name" value="Purine and uridine phosphorylases"/>
    <property type="match status" value="1"/>
</dbReference>